<dbReference type="Gene3D" id="3.40.50.300">
    <property type="entry name" value="P-loop containing nucleotide triphosphate hydrolases"/>
    <property type="match status" value="1"/>
</dbReference>
<feature type="domain" description="CobB/CobQ-like glutamine amidotransferase" evidence="10">
    <location>
        <begin position="259"/>
        <end position="451"/>
    </location>
</feature>
<feature type="active site" description="Nucleophile" evidence="7">
    <location>
        <position position="338"/>
    </location>
</feature>
<evidence type="ECO:0000313" key="11">
    <source>
        <dbReference type="EMBL" id="TCP02268.1"/>
    </source>
</evidence>
<dbReference type="InterPro" id="IPR029062">
    <property type="entry name" value="Class_I_gatase-like"/>
</dbReference>
<dbReference type="RefSeq" id="WP_132647719.1">
    <property type="nucleotide sequence ID" value="NZ_CP181386.1"/>
</dbReference>
<evidence type="ECO:0000256" key="2">
    <source>
        <dbReference type="ARBA" id="ARBA00006205"/>
    </source>
</evidence>
<dbReference type="NCBIfam" id="NF001989">
    <property type="entry name" value="PRK00784.1"/>
    <property type="match status" value="1"/>
</dbReference>
<dbReference type="NCBIfam" id="TIGR00313">
    <property type="entry name" value="cobQ"/>
    <property type="match status" value="1"/>
</dbReference>
<dbReference type="UniPathway" id="UPA00148"/>
<dbReference type="Gene3D" id="3.40.50.880">
    <property type="match status" value="1"/>
</dbReference>
<dbReference type="GO" id="GO:0015420">
    <property type="term" value="F:ABC-type vitamin B12 transporter activity"/>
    <property type="evidence" value="ECO:0007669"/>
    <property type="project" value="UniProtKB-UniRule"/>
</dbReference>
<dbReference type="GeneID" id="99686117"/>
<proteinExistence type="inferred from homology"/>
<dbReference type="OrthoDB" id="9808302at2"/>
<reference evidence="11 12" key="1">
    <citation type="submission" date="2019-03" db="EMBL/GenBank/DDBJ databases">
        <title>Genomic Encyclopedia of Type Strains, Phase IV (KMG-IV): sequencing the most valuable type-strain genomes for metagenomic binning, comparative biology and taxonomic classification.</title>
        <authorList>
            <person name="Goeker M."/>
        </authorList>
    </citation>
    <scope>NUCLEOTIDE SEQUENCE [LARGE SCALE GENOMIC DNA]</scope>
    <source>
        <strain evidence="11 12">DSM 1709</strain>
    </source>
</reference>
<dbReference type="GO" id="GO:0009236">
    <property type="term" value="P:cobalamin biosynthetic process"/>
    <property type="evidence" value="ECO:0007669"/>
    <property type="project" value="UniProtKB-UniRule"/>
</dbReference>
<evidence type="ECO:0000256" key="3">
    <source>
        <dbReference type="ARBA" id="ARBA00019833"/>
    </source>
</evidence>
<evidence type="ECO:0000256" key="1">
    <source>
        <dbReference type="ARBA" id="ARBA00004953"/>
    </source>
</evidence>
<dbReference type="SUPFAM" id="SSF52540">
    <property type="entry name" value="P-loop containing nucleoside triphosphate hydrolases"/>
    <property type="match status" value="1"/>
</dbReference>
<dbReference type="SUPFAM" id="SSF52317">
    <property type="entry name" value="Class I glutamine amidotransferase-like"/>
    <property type="match status" value="1"/>
</dbReference>
<sequence>MEKKARALIVWGTTSGAGKSWLATALCRWAARRGVDVAPFKAQNMSNNARVVPALDGGWGEIGAAQYFQALASGLAPTVEHNPVLLKPERDTASQVLLHGRVEPGLSRAGWRERSELLAAAARDSLERLQRRHELLIIEGAGSPAEINLAPHDYVNLQTARWAEARALLVTDIDRGGAFAHLFGTWALLPEDLKPQLAGFVLNRFRGDASLLAPAPQQLEQRTGVPTLAVVPMWRDHGLPEEDGMLCEAPIGRGAARRRIAIVAYPHISNLDEFQPLSRIDGLRLTWARDAAALEGVDCIILPGSKQVSGDLAWLRERGLDTAITRHAAAGGPVLGVCGGLQMLGQTLADPEGHDGDVGFSAPGLGLLPLATGFVADKHVQPARVRFGAADGAWHALADVEAAGYEIHCGRTVALSDAARPVLHDPAGLPIGWQRGNVLGVYAHGLFESPNVLRALYGDTVPTLQSVFEGLADHVEAAFTPGTLERLLLD</sequence>
<evidence type="ECO:0000256" key="4">
    <source>
        <dbReference type="ARBA" id="ARBA00022573"/>
    </source>
</evidence>
<evidence type="ECO:0000259" key="9">
    <source>
        <dbReference type="Pfam" id="PF01656"/>
    </source>
</evidence>
<feature type="domain" description="CobQ/CobB/MinD/ParA nucleotide binding" evidence="9">
    <location>
        <begin position="9"/>
        <end position="233"/>
    </location>
</feature>
<evidence type="ECO:0000256" key="5">
    <source>
        <dbReference type="ARBA" id="ARBA00022962"/>
    </source>
</evidence>
<dbReference type="InterPro" id="IPR033949">
    <property type="entry name" value="CobQ_GATase1"/>
</dbReference>
<comment type="caution">
    <text evidence="11">The sequence shown here is derived from an EMBL/GenBank/DDBJ whole genome shotgun (WGS) entry which is preliminary data.</text>
</comment>
<comment type="similarity">
    <text evidence="2 7">Belongs to the CobB/CobQ family. CobQ subfamily.</text>
</comment>
<evidence type="ECO:0000256" key="8">
    <source>
        <dbReference type="SAM" id="Coils"/>
    </source>
</evidence>
<feature type="active site" evidence="7">
    <location>
        <position position="444"/>
    </location>
</feature>
<dbReference type="CDD" id="cd01750">
    <property type="entry name" value="GATase1_CobQ"/>
    <property type="match status" value="1"/>
</dbReference>
<dbReference type="PANTHER" id="PTHR21343">
    <property type="entry name" value="DETHIOBIOTIN SYNTHETASE"/>
    <property type="match status" value="1"/>
</dbReference>
<comment type="pathway">
    <text evidence="1 7">Cofactor biosynthesis; adenosylcobalamin biosynthesis.</text>
</comment>
<dbReference type="PROSITE" id="PS51274">
    <property type="entry name" value="GATASE_COBBQ"/>
    <property type="match status" value="1"/>
</dbReference>
<dbReference type="InterPro" id="IPR011698">
    <property type="entry name" value="GATase_3"/>
</dbReference>
<name>A0A4V2SGR9_RUBGE</name>
<keyword evidence="8" id="KW-0175">Coiled coil</keyword>
<dbReference type="HAMAP" id="MF_00028">
    <property type="entry name" value="CobQ"/>
    <property type="match status" value="1"/>
</dbReference>
<organism evidence="11 12">
    <name type="scientific">Rubrivivax gelatinosus</name>
    <name type="common">Rhodocyclus gelatinosus</name>
    <name type="synonym">Rhodopseudomonas gelatinosa</name>
    <dbReference type="NCBI Taxonomy" id="28068"/>
    <lineage>
        <taxon>Bacteria</taxon>
        <taxon>Pseudomonadati</taxon>
        <taxon>Pseudomonadota</taxon>
        <taxon>Betaproteobacteria</taxon>
        <taxon>Burkholderiales</taxon>
        <taxon>Sphaerotilaceae</taxon>
        <taxon>Rubrivivax</taxon>
    </lineage>
</organism>
<keyword evidence="4 7" id="KW-0169">Cobalamin biosynthesis</keyword>
<dbReference type="Pfam" id="PF07685">
    <property type="entry name" value="GATase_3"/>
    <property type="match status" value="1"/>
</dbReference>
<gene>
    <name evidence="7" type="primary">cobQ</name>
    <name evidence="11" type="ORF">EV684_107275</name>
</gene>
<comment type="function">
    <text evidence="6 7">Catalyzes amidations at positions B, D, E, and G on adenosylcobyrinic A,C-diamide. NH(2) groups are provided by glutamine, and one molecule of ATP is hydrogenolyzed for each amidation.</text>
</comment>
<dbReference type="Proteomes" id="UP000295106">
    <property type="component" value="Unassembled WGS sequence"/>
</dbReference>
<dbReference type="PANTHER" id="PTHR21343:SF1">
    <property type="entry name" value="COBYRIC ACID SYNTHASE"/>
    <property type="match status" value="1"/>
</dbReference>
<dbReference type="InterPro" id="IPR027417">
    <property type="entry name" value="P-loop_NTPase"/>
</dbReference>
<feature type="coiled-coil region" evidence="8">
    <location>
        <begin position="112"/>
        <end position="139"/>
    </location>
</feature>
<dbReference type="GO" id="GO:0003824">
    <property type="term" value="F:catalytic activity"/>
    <property type="evidence" value="ECO:0007669"/>
    <property type="project" value="InterPro"/>
</dbReference>
<dbReference type="InterPro" id="IPR004459">
    <property type="entry name" value="CobQ_synth"/>
</dbReference>
<keyword evidence="5 7" id="KW-0315">Glutamine amidotransferase</keyword>
<evidence type="ECO:0000256" key="7">
    <source>
        <dbReference type="HAMAP-Rule" id="MF_00028"/>
    </source>
</evidence>
<protein>
    <recommendedName>
        <fullName evidence="3 7">Cobyric acid synthase</fullName>
    </recommendedName>
</protein>
<evidence type="ECO:0000259" key="10">
    <source>
        <dbReference type="Pfam" id="PF07685"/>
    </source>
</evidence>
<dbReference type="EMBL" id="SLXD01000007">
    <property type="protein sequence ID" value="TCP02268.1"/>
    <property type="molecule type" value="Genomic_DNA"/>
</dbReference>
<accession>A0A4V2SGR9</accession>
<dbReference type="Pfam" id="PF01656">
    <property type="entry name" value="CbiA"/>
    <property type="match status" value="1"/>
</dbReference>
<dbReference type="AlphaFoldDB" id="A0A4V2SGR9"/>
<dbReference type="InterPro" id="IPR002586">
    <property type="entry name" value="CobQ/CobB/MinD/ParA_Nub-bd_dom"/>
</dbReference>
<evidence type="ECO:0000313" key="12">
    <source>
        <dbReference type="Proteomes" id="UP000295106"/>
    </source>
</evidence>
<evidence type="ECO:0000256" key="6">
    <source>
        <dbReference type="ARBA" id="ARBA00025166"/>
    </source>
</evidence>